<dbReference type="EMBL" id="ABLC01000187">
    <property type="protein sequence ID" value="EDT01378.1"/>
    <property type="molecule type" value="Genomic_DNA"/>
</dbReference>
<gene>
    <name evidence="2" type="ORF">BamIOP4010DRAFT_5112</name>
</gene>
<dbReference type="Proteomes" id="UP000005463">
    <property type="component" value="Unassembled WGS sequence"/>
</dbReference>
<accession>B1FM51</accession>
<comment type="caution">
    <text evidence="2">The sequence shown here is derived from an EMBL/GenBank/DDBJ whole genome shotgun (WGS) entry which is preliminary data.</text>
</comment>
<organism evidence="2 3">
    <name type="scientific">Burkholderia ambifaria IOP40-10</name>
    <dbReference type="NCBI Taxonomy" id="396596"/>
    <lineage>
        <taxon>Bacteria</taxon>
        <taxon>Pseudomonadati</taxon>
        <taxon>Pseudomonadota</taxon>
        <taxon>Betaproteobacteria</taxon>
        <taxon>Burkholderiales</taxon>
        <taxon>Burkholderiaceae</taxon>
        <taxon>Burkholderia</taxon>
        <taxon>Burkholderia cepacia complex</taxon>
    </lineage>
</organism>
<sequence>MLSSIYSRHFDFFDLACEMELNYDFLRVSFGGDVKINEFRRNLFAATLLFYGLSWVASAPYAKNVTFDGGGVSVDFQIYESKRVNSDGSVCVDVSPSGSLSLYVYITNRPTKWFAITGLLNIKNSLQRRRGIFLCWPMMLLCMPKAVIVLFIRRAEKELVILLHMRPKMCCVRTIRVVRRALRSVTWLHWLLRKNPMHHRQYLSPPLLKSHLLQVVG</sequence>
<protein>
    <submittedName>
        <fullName evidence="2">Uncharacterized protein</fullName>
    </submittedName>
</protein>
<evidence type="ECO:0000313" key="3">
    <source>
        <dbReference type="Proteomes" id="UP000005463"/>
    </source>
</evidence>
<name>B1FM51_9BURK</name>
<evidence type="ECO:0000313" key="2">
    <source>
        <dbReference type="EMBL" id="EDT01378.1"/>
    </source>
</evidence>
<reference evidence="2 3" key="1">
    <citation type="submission" date="2008-03" db="EMBL/GenBank/DDBJ databases">
        <title>Sequencing of the draft genome and assembly of Burkholderia ambifaria IOP40-10.</title>
        <authorList>
            <consortium name="US DOE Joint Genome Institute (JGI-PGF)"/>
            <person name="Copeland A."/>
            <person name="Lucas S."/>
            <person name="Lapidus A."/>
            <person name="Glavina del Rio T."/>
            <person name="Dalin E."/>
            <person name="Tice H."/>
            <person name="Bruce D."/>
            <person name="Goodwin L."/>
            <person name="Pitluck S."/>
            <person name="Larimer F."/>
            <person name="Land M.L."/>
            <person name="Hauser L."/>
            <person name="Tiedje J."/>
            <person name="Richardson P."/>
        </authorList>
    </citation>
    <scope>NUCLEOTIDE SEQUENCE [LARGE SCALE GENOMIC DNA]</scope>
    <source>
        <strain evidence="2 3">IOP40-10</strain>
    </source>
</reference>
<proteinExistence type="predicted"/>
<dbReference type="AlphaFoldDB" id="B1FM51"/>
<dbReference type="PATRIC" id="fig|396596.7.peg.2260"/>
<evidence type="ECO:0000256" key="1">
    <source>
        <dbReference type="SAM" id="Phobius"/>
    </source>
</evidence>
<feature type="transmembrane region" description="Helical" evidence="1">
    <location>
        <begin position="131"/>
        <end position="152"/>
    </location>
</feature>
<keyword evidence="1" id="KW-1133">Transmembrane helix</keyword>
<keyword evidence="1" id="KW-0812">Transmembrane</keyword>
<keyword evidence="1" id="KW-0472">Membrane</keyword>